<dbReference type="STRING" id="1210063.GCA_001612665_01468"/>
<protein>
    <submittedName>
        <fullName evidence="5">ESAT-6 protein secretion system EspG family protein</fullName>
    </submittedName>
</protein>
<keyword evidence="3" id="KW-0963">Cytoplasm</keyword>
<keyword evidence="6" id="KW-1185">Reference proteome</keyword>
<dbReference type="RefSeq" id="WP_067447274.1">
    <property type="nucleotide sequence ID" value="NZ_SMFR01000002.1"/>
</dbReference>
<reference evidence="5 6" key="1">
    <citation type="submission" date="2019-03" db="EMBL/GenBank/DDBJ databases">
        <title>Genomic Encyclopedia of Type Strains, Phase IV (KMG-IV): sequencing the most valuable type-strain genomes for metagenomic binning, comparative biology and taxonomic classification.</title>
        <authorList>
            <person name="Goeker M."/>
        </authorList>
    </citation>
    <scope>NUCLEOTIDE SEQUENCE [LARGE SCALE GENOMIC DNA]</scope>
    <source>
        <strain evidence="5 6">DSM 44684</strain>
    </source>
</reference>
<comment type="similarity">
    <text evidence="2">Belongs to the EspG family.</text>
</comment>
<comment type="subcellular location">
    <subcellularLocation>
        <location evidence="1">Cytoplasm</location>
    </subcellularLocation>
</comment>
<gene>
    <name evidence="5" type="ORF">DFR71_3811</name>
</gene>
<keyword evidence="4" id="KW-0143">Chaperone</keyword>
<accession>A0A4R1FV47</accession>
<proteinExistence type="inferred from homology"/>
<evidence type="ECO:0000313" key="5">
    <source>
        <dbReference type="EMBL" id="TCJ97762.1"/>
    </source>
</evidence>
<sequence>MDKTWHLTGLEYRVLRQRLLDRNGNWPFIFRSEVRRAYEYEFVKARVWGELRADWDPALAEVLTKALTADVRIAVLGRDKRDPTDFSRDITLTAKRFGDRALVMRGHHTTTRDSHDQLVLTECDASALAALLVAELPDVAAGSRGRVVLPSHDSTAEFDHWHGRSTLYDAGEGDHEVLGRHWQRAPKATVGRILITHGHSAFGPRGQVRKTVFWEDHVDDGRYLIDIGPPVAAVATDAAGLAKAIERQIGEVLLVRGDEARTGFVRGSVYDDGE</sequence>
<organism evidence="5 6">
    <name type="scientific">Nocardia alba</name>
    <dbReference type="NCBI Taxonomy" id="225051"/>
    <lineage>
        <taxon>Bacteria</taxon>
        <taxon>Bacillati</taxon>
        <taxon>Actinomycetota</taxon>
        <taxon>Actinomycetes</taxon>
        <taxon>Mycobacteriales</taxon>
        <taxon>Nocardiaceae</taxon>
        <taxon>Nocardia</taxon>
    </lineage>
</organism>
<dbReference type="AlphaFoldDB" id="A0A4R1FV47"/>
<dbReference type="Pfam" id="PF14011">
    <property type="entry name" value="ESX-1_EspG"/>
    <property type="match status" value="1"/>
</dbReference>
<evidence type="ECO:0000256" key="1">
    <source>
        <dbReference type="ARBA" id="ARBA00004496"/>
    </source>
</evidence>
<dbReference type="InterPro" id="IPR025734">
    <property type="entry name" value="EspG"/>
</dbReference>
<evidence type="ECO:0000256" key="3">
    <source>
        <dbReference type="ARBA" id="ARBA00022490"/>
    </source>
</evidence>
<evidence type="ECO:0000256" key="2">
    <source>
        <dbReference type="ARBA" id="ARBA00006411"/>
    </source>
</evidence>
<comment type="caution">
    <text evidence="5">The sequence shown here is derived from an EMBL/GenBank/DDBJ whole genome shotgun (WGS) entry which is preliminary data.</text>
</comment>
<name>A0A4R1FV47_9NOCA</name>
<dbReference type="EMBL" id="SMFR01000002">
    <property type="protein sequence ID" value="TCJ97762.1"/>
    <property type="molecule type" value="Genomic_DNA"/>
</dbReference>
<evidence type="ECO:0000256" key="4">
    <source>
        <dbReference type="ARBA" id="ARBA00023186"/>
    </source>
</evidence>
<dbReference type="OrthoDB" id="4518116at2"/>
<evidence type="ECO:0000313" key="6">
    <source>
        <dbReference type="Proteomes" id="UP000294856"/>
    </source>
</evidence>
<dbReference type="Proteomes" id="UP000294856">
    <property type="component" value="Unassembled WGS sequence"/>
</dbReference>